<dbReference type="AlphaFoldDB" id="A0A1M7P9T0"/>
<keyword evidence="3" id="KW-1185">Reference proteome</keyword>
<name>A0A1M7P9T0_9HYPH</name>
<feature type="compositionally biased region" description="Basic residues" evidence="1">
    <location>
        <begin position="231"/>
        <end position="247"/>
    </location>
</feature>
<dbReference type="Proteomes" id="UP000186002">
    <property type="component" value="Unassembled WGS sequence"/>
</dbReference>
<proteinExistence type="predicted"/>
<reference evidence="2 3" key="1">
    <citation type="submission" date="2016-11" db="EMBL/GenBank/DDBJ databases">
        <authorList>
            <person name="Jaros S."/>
            <person name="Januszkiewicz K."/>
            <person name="Wedrychowicz H."/>
        </authorList>
    </citation>
    <scope>NUCLEOTIDE SEQUENCE [LARGE SCALE GENOMIC DNA]</scope>
    <source>
        <strain evidence="2 3">DSM 22153</strain>
    </source>
</reference>
<feature type="compositionally biased region" description="Basic and acidic residues" evidence="1">
    <location>
        <begin position="208"/>
        <end position="230"/>
    </location>
</feature>
<accession>A0A1M7P9T0</accession>
<organism evidence="2 3">
    <name type="scientific">Roseibium suaedae</name>
    <dbReference type="NCBI Taxonomy" id="735517"/>
    <lineage>
        <taxon>Bacteria</taxon>
        <taxon>Pseudomonadati</taxon>
        <taxon>Pseudomonadota</taxon>
        <taxon>Alphaproteobacteria</taxon>
        <taxon>Hyphomicrobiales</taxon>
        <taxon>Stappiaceae</taxon>
        <taxon>Roseibium</taxon>
    </lineage>
</organism>
<gene>
    <name evidence="2" type="ORF">SAMN05444272_4245</name>
</gene>
<evidence type="ECO:0000256" key="1">
    <source>
        <dbReference type="SAM" id="MobiDB-lite"/>
    </source>
</evidence>
<sequence>MLRQTGKGSRQGKKFSKGLRRLPALVEARARLHQMTVSCSFLSGIIAGRAKPCPGCHRENAIRSPVGGSCRMGHSAALPHIVLSSCRATWCGQLAGAGFLSFLSDRLFAHIFRRPAADADQTVSARFAGWLSAFPAWIVSSSCPPASGGPSRNLSGPEKPGGPDHCQFVQICCRRVQNLPDHPRSPAQMPAANLKQSGVKRRGGSRPKPADFYRADELSGRCRSPTEKCMKRPPHPRRALQIKVKRS</sequence>
<dbReference type="STRING" id="735517.SAMN05444272_4245"/>
<dbReference type="EMBL" id="FRBW01000006">
    <property type="protein sequence ID" value="SHN13473.1"/>
    <property type="molecule type" value="Genomic_DNA"/>
</dbReference>
<feature type="region of interest" description="Disordered" evidence="1">
    <location>
        <begin position="182"/>
        <end position="247"/>
    </location>
</feature>
<evidence type="ECO:0000313" key="3">
    <source>
        <dbReference type="Proteomes" id="UP000186002"/>
    </source>
</evidence>
<protein>
    <submittedName>
        <fullName evidence="2">Uncharacterized protein</fullName>
    </submittedName>
</protein>
<evidence type="ECO:0000313" key="2">
    <source>
        <dbReference type="EMBL" id="SHN13473.1"/>
    </source>
</evidence>